<feature type="repeat" description="TPR" evidence="4">
    <location>
        <begin position="1161"/>
        <end position="1194"/>
    </location>
</feature>
<feature type="region of interest" description="Disordered" evidence="5">
    <location>
        <begin position="1"/>
        <end position="22"/>
    </location>
</feature>
<evidence type="ECO:0000313" key="8">
    <source>
        <dbReference type="Proteomes" id="UP000182190"/>
    </source>
</evidence>
<dbReference type="InterPro" id="IPR019734">
    <property type="entry name" value="TPR_rpt"/>
</dbReference>
<dbReference type="Pfam" id="PF00400">
    <property type="entry name" value="WD40"/>
    <property type="match status" value="12"/>
</dbReference>
<dbReference type="Gene3D" id="2.130.10.10">
    <property type="entry name" value="YVTN repeat-like/Quinoprotein amine dehydrogenase"/>
    <property type="match status" value="5"/>
</dbReference>
<feature type="repeat" description="WD" evidence="3">
    <location>
        <begin position="802"/>
        <end position="828"/>
    </location>
</feature>
<keyword evidence="4" id="KW-0802">TPR repeat</keyword>
<feature type="repeat" description="WD" evidence="3">
    <location>
        <begin position="1049"/>
        <end position="1083"/>
    </location>
</feature>
<evidence type="ECO:0000256" key="3">
    <source>
        <dbReference type="PROSITE-ProRule" id="PRU00221"/>
    </source>
</evidence>
<evidence type="ECO:0000256" key="5">
    <source>
        <dbReference type="SAM" id="MobiDB-lite"/>
    </source>
</evidence>
<feature type="repeat" description="WD" evidence="3">
    <location>
        <begin position="885"/>
        <end position="919"/>
    </location>
</feature>
<evidence type="ECO:0000256" key="1">
    <source>
        <dbReference type="ARBA" id="ARBA00022574"/>
    </source>
</evidence>
<feature type="compositionally biased region" description="Polar residues" evidence="5">
    <location>
        <begin position="12"/>
        <end position="22"/>
    </location>
</feature>
<dbReference type="PANTHER" id="PTHR19879:SF9">
    <property type="entry name" value="TRANSCRIPTION INITIATION FACTOR TFIID SUBUNIT 5"/>
    <property type="match status" value="1"/>
</dbReference>
<reference evidence="7" key="1">
    <citation type="submission" date="2019-10" db="EMBL/GenBank/DDBJ databases">
        <authorList>
            <consortium name="Genoscope - CEA"/>
            <person name="William W."/>
        </authorList>
    </citation>
    <scope>NUCLEOTIDE SEQUENCE [LARGE SCALE GENOMIC DNA]</scope>
    <source>
        <strain evidence="7">BBR_PRJEB10994</strain>
    </source>
</reference>
<dbReference type="SUPFAM" id="SSF48452">
    <property type="entry name" value="TPR-like"/>
    <property type="match status" value="1"/>
</dbReference>
<evidence type="ECO:0000259" key="6">
    <source>
        <dbReference type="Pfam" id="PF20703"/>
    </source>
</evidence>
<gene>
    <name evidence="7" type="ORF">PL9631_1060025</name>
</gene>
<dbReference type="InterPro" id="IPR036322">
    <property type="entry name" value="WD40_repeat_dom_sf"/>
</dbReference>
<feature type="repeat" description="WD" evidence="3">
    <location>
        <begin position="926"/>
        <end position="960"/>
    </location>
</feature>
<feature type="repeat" description="WD" evidence="3">
    <location>
        <begin position="844"/>
        <end position="878"/>
    </location>
</feature>
<keyword evidence="1 3" id="KW-0853">WD repeat</keyword>
<dbReference type="Proteomes" id="UP000182190">
    <property type="component" value="Unassembled WGS sequence"/>
</dbReference>
<dbReference type="InterPro" id="IPR027417">
    <property type="entry name" value="P-loop_NTPase"/>
</dbReference>
<dbReference type="SUPFAM" id="SSF52540">
    <property type="entry name" value="P-loop containing nucleoside triphosphate hydrolases"/>
    <property type="match status" value="1"/>
</dbReference>
<feature type="repeat" description="WD" evidence="3">
    <location>
        <begin position="967"/>
        <end position="1001"/>
    </location>
</feature>
<dbReference type="SMART" id="SM00320">
    <property type="entry name" value="WD40"/>
    <property type="match status" value="12"/>
</dbReference>
<keyword evidence="2" id="KW-0677">Repeat</keyword>
<dbReference type="SUPFAM" id="SSF50978">
    <property type="entry name" value="WD40 repeat-like"/>
    <property type="match status" value="2"/>
</dbReference>
<dbReference type="Gene3D" id="1.25.40.10">
    <property type="entry name" value="Tetratricopeptide repeat domain"/>
    <property type="match status" value="1"/>
</dbReference>
<feature type="domain" description="Novel STAND NTPase 1" evidence="6">
    <location>
        <begin position="74"/>
        <end position="487"/>
    </location>
</feature>
<dbReference type="InterPro" id="IPR001680">
    <property type="entry name" value="WD40_rpt"/>
</dbReference>
<feature type="repeat" description="WD" evidence="3">
    <location>
        <begin position="761"/>
        <end position="795"/>
    </location>
</feature>
<dbReference type="InterPro" id="IPR049052">
    <property type="entry name" value="nSTAND1"/>
</dbReference>
<organism evidence="7 8">
    <name type="scientific">Planktothrix paucivesiculata PCC 9631</name>
    <dbReference type="NCBI Taxonomy" id="671071"/>
    <lineage>
        <taxon>Bacteria</taxon>
        <taxon>Bacillati</taxon>
        <taxon>Cyanobacteriota</taxon>
        <taxon>Cyanophyceae</taxon>
        <taxon>Oscillatoriophycideae</taxon>
        <taxon>Oscillatoriales</taxon>
        <taxon>Microcoleaceae</taxon>
        <taxon>Planktothrix</taxon>
    </lineage>
</organism>
<name>A0A7Z9DV13_9CYAN</name>
<feature type="repeat" description="WD" evidence="3">
    <location>
        <begin position="720"/>
        <end position="754"/>
    </location>
</feature>
<dbReference type="Pfam" id="PF20703">
    <property type="entry name" value="nSTAND1"/>
    <property type="match status" value="1"/>
</dbReference>
<accession>A0A7Z9DV13</accession>
<dbReference type="RefSeq" id="WP_083623693.1">
    <property type="nucleotide sequence ID" value="NZ_LR735026.1"/>
</dbReference>
<comment type="caution">
    <text evidence="7">The sequence shown here is derived from an EMBL/GenBank/DDBJ whole genome shotgun (WGS) entry which is preliminary data.</text>
</comment>
<dbReference type="FunFam" id="2.130.10.10:FF:000228">
    <property type="entry name" value="COMPASS-like H3K4 histone methylase component WDR5A"/>
    <property type="match status" value="1"/>
</dbReference>
<proteinExistence type="predicted"/>
<dbReference type="PROSITE" id="PS50005">
    <property type="entry name" value="TPR"/>
    <property type="match status" value="1"/>
</dbReference>
<dbReference type="PANTHER" id="PTHR19879">
    <property type="entry name" value="TRANSCRIPTION INITIATION FACTOR TFIID"/>
    <property type="match status" value="1"/>
</dbReference>
<dbReference type="EMBL" id="CZCS02000009">
    <property type="protein sequence ID" value="VXD12362.1"/>
    <property type="molecule type" value="Genomic_DNA"/>
</dbReference>
<feature type="repeat" description="WD" evidence="3">
    <location>
        <begin position="679"/>
        <end position="713"/>
    </location>
</feature>
<dbReference type="PRINTS" id="PR00320">
    <property type="entry name" value="GPROTEINBRPT"/>
</dbReference>
<dbReference type="CDD" id="cd00200">
    <property type="entry name" value="WD40"/>
    <property type="match status" value="2"/>
</dbReference>
<evidence type="ECO:0000256" key="2">
    <source>
        <dbReference type="ARBA" id="ARBA00022737"/>
    </source>
</evidence>
<evidence type="ECO:0000313" key="7">
    <source>
        <dbReference type="EMBL" id="VXD12362.1"/>
    </source>
</evidence>
<dbReference type="InterPro" id="IPR015943">
    <property type="entry name" value="WD40/YVTN_repeat-like_dom_sf"/>
</dbReference>
<dbReference type="OrthoDB" id="464342at2"/>
<feature type="repeat" description="WD" evidence="3">
    <location>
        <begin position="638"/>
        <end position="672"/>
    </location>
</feature>
<evidence type="ECO:0000256" key="4">
    <source>
        <dbReference type="PROSITE-ProRule" id="PRU00339"/>
    </source>
</evidence>
<feature type="repeat" description="WD" evidence="3">
    <location>
        <begin position="1090"/>
        <end position="1131"/>
    </location>
</feature>
<dbReference type="InterPro" id="IPR011990">
    <property type="entry name" value="TPR-like_helical_dom_sf"/>
</dbReference>
<dbReference type="PROSITE" id="PS50294">
    <property type="entry name" value="WD_REPEATS_REGION"/>
    <property type="match status" value="12"/>
</dbReference>
<dbReference type="PROSITE" id="PS50082">
    <property type="entry name" value="WD_REPEATS_2"/>
    <property type="match status" value="12"/>
</dbReference>
<dbReference type="SMART" id="SM00028">
    <property type="entry name" value="TPR"/>
    <property type="match status" value="4"/>
</dbReference>
<feature type="repeat" description="WD" evidence="3">
    <location>
        <begin position="1008"/>
        <end position="1042"/>
    </location>
</feature>
<dbReference type="Gene3D" id="3.40.50.300">
    <property type="entry name" value="P-loop containing nucleotide triphosphate hydrolases"/>
    <property type="match status" value="1"/>
</dbReference>
<protein>
    <submittedName>
        <fullName evidence="7">WD-40 repeat protein</fullName>
    </submittedName>
</protein>
<dbReference type="InterPro" id="IPR020472">
    <property type="entry name" value="WD40_PAC1"/>
</dbReference>
<keyword evidence="8" id="KW-1185">Reference proteome</keyword>
<sequence length="1342" mass="149881">MSAENNDKPLINKSQHTGDINISGNEDPVVNLVNTTQGTTSINQSRTIIYNYYYQEQTVLTATEEDVNDNLVCPYQGLYHFSPEKAEYFFGREVFVENLFQYTETRNFIPVLGASGSGKSSVILAGLVPKLVKIGHWQFTHFRPGNDPFHALAQALVPLYVKNLDETDRIAQARKLAGYFQDNTVPLSDVFSTIQRNYPNNRILLIADQFEELYTLCNDEQIRRNFLDILLNTFKSFAEQSSLSTILVATMRADFLGNALSYRPLVDVLQKNDIKLGPMNEKELREIIEKPAQKLGVSFEGGLIERILDDVDKEPGNLPLLEFALTELWSKRKGKQLTHNAYQEIGEVSGALTCYADSEFSKLKPEQQQQVRRIFVQLVRPGAGTEDTRRVATKAELNDSNWNLVKQLADARLVVTSRTVITRETTDNSQQQPQQLKEQETVEVVHEALIKNWGQLRQWMATDREFRTWQERLRTAMNYWQEKNRDQGLLLRGAALVQASEQLKIRRDELSPDEQEYIQLSQELQGKEEKQKRRQRQQIVSGSIAFAVIVALLGVWSEVQRRKAFIGEENANFRAEITTLEWTLESSFNSSLPVQLNVIKLNQRLQQAKTATMDIQMQATGLLRQIVDWPGQKQINSLDGHESSVWGVAFSPDSKFIASGSADNTVKLWKLDGTLVHTLKGHESNVWGVAFSPDGKFIASGSSDKTVKLWKLDGTLVHTLKGHENSVFGVAFSPDGKFIASASADNTVKLWKLDGTLVHTLKGHESNVWGVAFSPDGKFIASGSRDKTVKLWKLDGTLVDTLNGHENSVWGVAFSPDGKFIASGSEDNNTVKLWKPDGTLVDTLNGHERGVTSVAFSPDGKFIVSASDDNTVKLWKLDGTLVNTLKGHESRVISVAFSPDGKYIASASEDNTVKLWKLDGTLVNTLKGHESGVISVAFSPDGKFIASGSRDNTVKLWKLDGTLVNTLKSHESPVWGVAFSPDGKFIASASEDNTVKLWKLDGTLVNTLKGHESNVWDVAFSPDRKFIASGSGDNTVKLWKLDGTLVHTLKGHESGVISVAFSPDGKYIASASEDNTVKLWKLDGTLVDTLKGHESNVWGVAFSPDGKFIASGSRDKTVKLWKLNREALLKHACSWMRNYLKNNPNLEEKERQVCGQVEPSATAWFLQGEHLAAEGNIKEAISKFQQASKLDSNLSLKLAAESLVRIGKWLIGNDEYGRPILKFEKAILAYNQAQKLDPNLKISASDWNKLCWVGSVSKQAEKVMLACNKAVELDPKNGWIRNSRGLARALTNDFPGAIEDFEMFVKSAENDQEKKQRKAWIESLKKGENPFTDKVLEKLRSN</sequence>